<dbReference type="GO" id="GO:0005634">
    <property type="term" value="C:nucleus"/>
    <property type="evidence" value="ECO:0007669"/>
    <property type="project" value="UniProtKB-SubCell"/>
</dbReference>
<evidence type="ECO:0000256" key="3">
    <source>
        <dbReference type="ARBA" id="ARBA00023125"/>
    </source>
</evidence>
<evidence type="ECO:0000313" key="7">
    <source>
        <dbReference type="EMBL" id="KAF2102002.1"/>
    </source>
</evidence>
<feature type="compositionally biased region" description="Polar residues" evidence="6">
    <location>
        <begin position="25"/>
        <end position="38"/>
    </location>
</feature>
<evidence type="ECO:0000256" key="1">
    <source>
        <dbReference type="ARBA" id="ARBA00004123"/>
    </source>
</evidence>
<keyword evidence="5" id="KW-0539">Nucleus</keyword>
<name>A0A9P4IP76_9PEZI</name>
<gene>
    <name evidence="7" type="ORF">NA57DRAFT_53939</name>
</gene>
<dbReference type="CDD" id="cd12148">
    <property type="entry name" value="fungal_TF_MHR"/>
    <property type="match status" value="1"/>
</dbReference>
<keyword evidence="2" id="KW-0805">Transcription regulation</keyword>
<dbReference type="AlphaFoldDB" id="A0A9P4IP76"/>
<dbReference type="OrthoDB" id="3163292at2759"/>
<keyword evidence="3" id="KW-0238">DNA-binding</keyword>
<sequence length="573" mass="64095">MLSRIAQDIANELHIVRASQDASEESSPSVEARTQPQNGVDTSSVFLLSTDVEGFPEFSLGTVSIPSQVIVELFQHFGRYYHVHAPFVQPIRSVSRFAGNCPLLFWTIILVACQNHAQHSNLYEQLFFPHKDLLAPLSNTAIRSMEEVHAILLLCLWPIPKRLPSFDPSWSYIGIAVNACMRLTFHNASPEDINTRGWARWNSLCANVDVQTQRMTWVMGCFSIVTVRAATWLGLPPPLSSTAQLKKVRKATECLDCLLSPQNRASLAINEIVCHYSVSLEDVEDPAAHFTLTQTFDSNLDTIKDTHSAYWTPELDIQLHYTKLNLYALNFLLPLQEMPLVDDQNVINRQILIFKGLDAASSLITQMRSISLTQVAEEQRSLGGLTYYPKPFFTSLFFAAVFLFRMVVSNPRSSQAHKLLGIQGLVKTHDIFGRMASHRDGARAANLIQRLVDKARSAESSVDPSSTLRLSITNCHGASLLWDTLFRIVPKTNGDPHDDGNNQAQGFSTQPAATTGLRRLNLPPAPEMRSHLLDTQTAFFNTPVVQDQGGSPWAFWDAYMSDFGLDFGQESFW</sequence>
<dbReference type="PANTHER" id="PTHR31845:SF21">
    <property type="entry name" value="REGULATORY PROTEIN LEU3"/>
    <property type="match status" value="1"/>
</dbReference>
<protein>
    <recommendedName>
        <fullName evidence="9">Transcription factor domain-containing protein</fullName>
    </recommendedName>
</protein>
<dbReference type="GO" id="GO:0000981">
    <property type="term" value="F:DNA-binding transcription factor activity, RNA polymerase II-specific"/>
    <property type="evidence" value="ECO:0007669"/>
    <property type="project" value="TreeGrafter"/>
</dbReference>
<proteinExistence type="predicted"/>
<accession>A0A9P4IP76</accession>
<comment type="subcellular location">
    <subcellularLocation>
        <location evidence="1">Nucleus</location>
    </subcellularLocation>
</comment>
<dbReference type="Proteomes" id="UP000799772">
    <property type="component" value="Unassembled WGS sequence"/>
</dbReference>
<dbReference type="GO" id="GO:0000976">
    <property type="term" value="F:transcription cis-regulatory region binding"/>
    <property type="evidence" value="ECO:0007669"/>
    <property type="project" value="TreeGrafter"/>
</dbReference>
<evidence type="ECO:0000256" key="6">
    <source>
        <dbReference type="SAM" id="MobiDB-lite"/>
    </source>
</evidence>
<dbReference type="InterPro" id="IPR051089">
    <property type="entry name" value="prtT"/>
</dbReference>
<organism evidence="7 8">
    <name type="scientific">Rhizodiscina lignyota</name>
    <dbReference type="NCBI Taxonomy" id="1504668"/>
    <lineage>
        <taxon>Eukaryota</taxon>
        <taxon>Fungi</taxon>
        <taxon>Dikarya</taxon>
        <taxon>Ascomycota</taxon>
        <taxon>Pezizomycotina</taxon>
        <taxon>Dothideomycetes</taxon>
        <taxon>Pleosporomycetidae</taxon>
        <taxon>Aulographales</taxon>
        <taxon>Rhizodiscinaceae</taxon>
        <taxon>Rhizodiscina</taxon>
    </lineage>
</organism>
<evidence type="ECO:0000256" key="2">
    <source>
        <dbReference type="ARBA" id="ARBA00023015"/>
    </source>
</evidence>
<comment type="caution">
    <text evidence="7">The sequence shown here is derived from an EMBL/GenBank/DDBJ whole genome shotgun (WGS) entry which is preliminary data.</text>
</comment>
<dbReference type="EMBL" id="ML978123">
    <property type="protein sequence ID" value="KAF2102002.1"/>
    <property type="molecule type" value="Genomic_DNA"/>
</dbReference>
<feature type="region of interest" description="Disordered" evidence="6">
    <location>
        <begin position="18"/>
        <end position="38"/>
    </location>
</feature>
<evidence type="ECO:0000313" key="8">
    <source>
        <dbReference type="Proteomes" id="UP000799772"/>
    </source>
</evidence>
<evidence type="ECO:0000256" key="4">
    <source>
        <dbReference type="ARBA" id="ARBA00023163"/>
    </source>
</evidence>
<evidence type="ECO:0008006" key="9">
    <source>
        <dbReference type="Google" id="ProtNLM"/>
    </source>
</evidence>
<feature type="region of interest" description="Disordered" evidence="6">
    <location>
        <begin position="493"/>
        <end position="525"/>
    </location>
</feature>
<dbReference type="PANTHER" id="PTHR31845">
    <property type="entry name" value="FINGER DOMAIN PROTEIN, PUTATIVE-RELATED"/>
    <property type="match status" value="1"/>
</dbReference>
<reference evidence="7" key="1">
    <citation type="journal article" date="2020" name="Stud. Mycol.">
        <title>101 Dothideomycetes genomes: a test case for predicting lifestyles and emergence of pathogens.</title>
        <authorList>
            <person name="Haridas S."/>
            <person name="Albert R."/>
            <person name="Binder M."/>
            <person name="Bloem J."/>
            <person name="Labutti K."/>
            <person name="Salamov A."/>
            <person name="Andreopoulos B."/>
            <person name="Baker S."/>
            <person name="Barry K."/>
            <person name="Bills G."/>
            <person name="Bluhm B."/>
            <person name="Cannon C."/>
            <person name="Castanera R."/>
            <person name="Culley D."/>
            <person name="Daum C."/>
            <person name="Ezra D."/>
            <person name="Gonzalez J."/>
            <person name="Henrissat B."/>
            <person name="Kuo A."/>
            <person name="Liang C."/>
            <person name="Lipzen A."/>
            <person name="Lutzoni F."/>
            <person name="Magnuson J."/>
            <person name="Mondo S."/>
            <person name="Nolan M."/>
            <person name="Ohm R."/>
            <person name="Pangilinan J."/>
            <person name="Park H.-J."/>
            <person name="Ramirez L."/>
            <person name="Alfaro M."/>
            <person name="Sun H."/>
            <person name="Tritt A."/>
            <person name="Yoshinaga Y."/>
            <person name="Zwiers L.-H."/>
            <person name="Turgeon B."/>
            <person name="Goodwin S."/>
            <person name="Spatafora J."/>
            <person name="Crous P."/>
            <person name="Grigoriev I."/>
        </authorList>
    </citation>
    <scope>NUCLEOTIDE SEQUENCE</scope>
    <source>
        <strain evidence="7">CBS 133067</strain>
    </source>
</reference>
<feature type="compositionally biased region" description="Polar residues" evidence="6">
    <location>
        <begin position="501"/>
        <end position="513"/>
    </location>
</feature>
<evidence type="ECO:0000256" key="5">
    <source>
        <dbReference type="ARBA" id="ARBA00023242"/>
    </source>
</evidence>
<keyword evidence="8" id="KW-1185">Reference proteome</keyword>
<keyword evidence="4" id="KW-0804">Transcription</keyword>